<dbReference type="InterPro" id="IPR000326">
    <property type="entry name" value="PAP2/HPO"/>
</dbReference>
<dbReference type="Pfam" id="PF01569">
    <property type="entry name" value="PAP2"/>
    <property type="match status" value="1"/>
</dbReference>
<dbReference type="Proteomes" id="UP000235050">
    <property type="component" value="Unassembled WGS sequence"/>
</dbReference>
<dbReference type="OrthoDB" id="9805301at2"/>
<dbReference type="GO" id="GO:0003993">
    <property type="term" value="F:acid phosphatase activity"/>
    <property type="evidence" value="ECO:0007669"/>
    <property type="project" value="InterPro"/>
</dbReference>
<dbReference type="SUPFAM" id="SSF48317">
    <property type="entry name" value="Acid phosphatase/Vanadium-dependent haloperoxidase"/>
    <property type="match status" value="1"/>
</dbReference>
<dbReference type="RefSeq" id="WP_101617736.1">
    <property type="nucleotide sequence ID" value="NZ_NMWU01000035.1"/>
</dbReference>
<dbReference type="SMART" id="SM00014">
    <property type="entry name" value="acidPPc"/>
    <property type="match status" value="1"/>
</dbReference>
<comment type="caution">
    <text evidence="3">The sequence shown here is derived from an EMBL/GenBank/DDBJ whole genome shotgun (WGS) entry which is preliminary data.</text>
</comment>
<evidence type="ECO:0000313" key="3">
    <source>
        <dbReference type="EMBL" id="PLS30349.1"/>
    </source>
</evidence>
<keyword evidence="4" id="KW-1185">Reference proteome</keyword>
<dbReference type="AlphaFoldDB" id="A0A2N5J810"/>
<dbReference type="InterPro" id="IPR001011">
    <property type="entry name" value="Acid_Pase_classA_bac"/>
</dbReference>
<reference evidence="3 4" key="1">
    <citation type="submission" date="2017-07" db="EMBL/GenBank/DDBJ databases">
        <title>Bifidobacterium novel species.</title>
        <authorList>
            <person name="Lugli G.A."/>
            <person name="Milani C."/>
            <person name="Duranti S."/>
            <person name="Mangifesta M."/>
        </authorList>
    </citation>
    <scope>NUCLEOTIDE SEQUENCE [LARGE SCALE GENOMIC DNA]</scope>
    <source>
        <strain evidence="4">Uis1B</strain>
    </source>
</reference>
<feature type="domain" description="Phosphatidic acid phosphatase type 2/haloperoxidase" evidence="2">
    <location>
        <begin position="154"/>
        <end position="285"/>
    </location>
</feature>
<organism evidence="3 4">
    <name type="scientific">Bifidobacterium margollesii</name>
    <dbReference type="NCBI Taxonomy" id="2020964"/>
    <lineage>
        <taxon>Bacteria</taxon>
        <taxon>Bacillati</taxon>
        <taxon>Actinomycetota</taxon>
        <taxon>Actinomycetes</taxon>
        <taxon>Bifidobacteriales</taxon>
        <taxon>Bifidobacteriaceae</taxon>
        <taxon>Bifidobacterium</taxon>
    </lineage>
</organism>
<protein>
    <submittedName>
        <fullName evidence="3">Phosphoesterase</fullName>
    </submittedName>
</protein>
<feature type="transmembrane region" description="Helical" evidence="1">
    <location>
        <begin position="490"/>
        <end position="507"/>
    </location>
</feature>
<evidence type="ECO:0000313" key="4">
    <source>
        <dbReference type="Proteomes" id="UP000235050"/>
    </source>
</evidence>
<keyword evidence="1" id="KW-0812">Transmembrane</keyword>
<evidence type="ECO:0000259" key="2">
    <source>
        <dbReference type="SMART" id="SM00014"/>
    </source>
</evidence>
<accession>A0A2N5J810</accession>
<evidence type="ECO:0000256" key="1">
    <source>
        <dbReference type="SAM" id="Phobius"/>
    </source>
</evidence>
<dbReference type="InterPro" id="IPR036938">
    <property type="entry name" value="PAP2/HPO_sf"/>
</dbReference>
<name>A0A2N5J810_9BIFI</name>
<dbReference type="CDD" id="cd03397">
    <property type="entry name" value="PAP2_acid_phosphatase"/>
    <property type="match status" value="1"/>
</dbReference>
<keyword evidence="1" id="KW-0472">Membrane</keyword>
<dbReference type="PRINTS" id="PR00483">
    <property type="entry name" value="BACPHPHTASE"/>
</dbReference>
<dbReference type="EMBL" id="NMWU01000035">
    <property type="protein sequence ID" value="PLS30349.1"/>
    <property type="molecule type" value="Genomic_DNA"/>
</dbReference>
<keyword evidence="1" id="KW-1133">Transmembrane helix</keyword>
<proteinExistence type="predicted"/>
<dbReference type="GO" id="GO:0030288">
    <property type="term" value="C:outer membrane-bounded periplasmic space"/>
    <property type="evidence" value="ECO:0007669"/>
    <property type="project" value="InterPro"/>
</dbReference>
<dbReference type="Gene3D" id="1.20.144.10">
    <property type="entry name" value="Phosphatidic acid phosphatase type 2/haloperoxidase"/>
    <property type="match status" value="1"/>
</dbReference>
<sequence length="513" mass="56158">MRYPSPIRSIEPIIATLTALTILLPFVALVPIAQASGEPSPVQSEVTPRAVAERLPNPDLVSLLGSYERYYWQPPKDGSGGKVLDASTMELDQRTAVTINHLAARDRTADGHSEQQKRALVDSDLYGWQTMPDSLGPVLGRYMREGLHDGSLALVDDLFKFDIINTFRAKNASNHPRPYLDRSNHGANDLAGLSPTLDIIQVQSWGDHIPGYDNLKNNSSFPSGHTTFAYSWGVALAGMIPELAPQIMARTSEAGNNRIVLGVHYPLDVIGGRIAGSAQNGQYWHNEFDTKVKPAADQLRAYLTDRCRADGHGGTLDECIERLDAAGKGGYRNDFTDPVSRTPVRDRQSAITAYGARMTYGFDRTETKDQPFISPDGAADILRIAYPRLHVDQRNEILRLTAIESGYPLSDSSKGWQRIDFAKALCAQVTLNRDGDVVNVVPGADRPTVIGVQYADNGIHPQSDRLIRVDPDNTVGSDDDAIPADQRGRMIGVCLAVIALCGVILLMPRPRRS</sequence>
<gene>
    <name evidence="3" type="ORF">Uis1B_1836</name>
</gene>